<dbReference type="AlphaFoldDB" id="A0A4Z0NGP2"/>
<dbReference type="SMART" id="SM01008">
    <property type="entry name" value="Ald_Xan_dh_C"/>
    <property type="match status" value="1"/>
</dbReference>
<sequence length="707" mass="73951">MSEPSAPLLPASLITHPFVAQWVAIRAPDRVAIFSGKVELGQGIAQALVTVAAATLGVAAGRIDLVAGDTDHTPDEWYTAGSQSVEVSATALRLACLTLRRAALEAVRSTGPAAVEILDGHVLVAGRPTGESYWTLGGALPQDLRIAADPQPWTGFPEAGRGDRSTIPAKLGAGYFIQDIAPPDLVHARVIRPPRHGSVLLDIDEAALAALPGIRSVVRDGAFLALVADREWDAVRGARLAAAHVRWQDPMPQPEAEDAVAELLAAPNPLVREVHADAGPEPPVVARRWRGTFSRQPLSHAPIGPSCALAAETAGRLTVWTHSQGVFQLRGALARLLGLEDEAVRVVHVPGAGCYGHNGADDAACDAALIARRLGTGHTVRVVWSREDEFRCAPLGPAMHVDVEAGLDAGGGVAGWRLTVRSAPHGRRPGFLGEVNLLAGDEIADGVPIAPPRPVPPQLGGGGERNAVAAYSFPQQVTHAFIGETAFRTSSLRALGAHLNVVAIEGALDELAAMAGMDPVAFRLAHLAEPRARTVVERAAAAWGDPQARAAEVGSGRARGFAYARYKNKAALMACIAEVEVDEEIRLLRVSAAVECGRVLDRDGCLNQVEGGIVQSASFTLREAVALKGGRAATETWEDYPILGFAEVPEITVELLESGGDPLGVGEVATGPTAAAIANAASRALGLRLGHLPLTRDRLIAALAEQA</sequence>
<evidence type="ECO:0000259" key="1">
    <source>
        <dbReference type="SMART" id="SM01008"/>
    </source>
</evidence>
<dbReference type="PANTHER" id="PTHR47495">
    <property type="entry name" value="ALDEHYDE DEHYDROGENASE"/>
    <property type="match status" value="1"/>
</dbReference>
<reference evidence="2 3" key="1">
    <citation type="submission" date="2019-04" db="EMBL/GenBank/DDBJ databases">
        <authorList>
            <person name="Feng G."/>
            <person name="Zhu H."/>
        </authorList>
    </citation>
    <scope>NUCLEOTIDE SEQUENCE [LARGE SCALE GENOMIC DNA]</scope>
    <source>
        <strain evidence="2 3">6HR-1</strain>
    </source>
</reference>
<organism evidence="2 3">
    <name type="scientific">Methylobacterium nonmethylotrophicum</name>
    <dbReference type="NCBI Taxonomy" id="1141884"/>
    <lineage>
        <taxon>Bacteria</taxon>
        <taxon>Pseudomonadati</taxon>
        <taxon>Pseudomonadota</taxon>
        <taxon>Alphaproteobacteria</taxon>
        <taxon>Hyphomicrobiales</taxon>
        <taxon>Methylobacteriaceae</taxon>
        <taxon>Methylobacterium</taxon>
    </lineage>
</organism>
<dbReference type="Gene3D" id="3.30.365.10">
    <property type="entry name" value="Aldehyde oxidase/xanthine dehydrogenase, molybdopterin binding domain"/>
    <property type="match status" value="4"/>
</dbReference>
<dbReference type="RefSeq" id="WP_135418814.1">
    <property type="nucleotide sequence ID" value="NZ_SRLB01000031.1"/>
</dbReference>
<dbReference type="EMBL" id="SRLB01000031">
    <property type="protein sequence ID" value="TGD95257.1"/>
    <property type="molecule type" value="Genomic_DNA"/>
</dbReference>
<gene>
    <name evidence="2" type="ORF">EU555_28770</name>
</gene>
<dbReference type="InterPro" id="IPR037165">
    <property type="entry name" value="AldOxase/xan_DH_Mopterin-bd_sf"/>
</dbReference>
<dbReference type="InterPro" id="IPR008274">
    <property type="entry name" value="AldOxase/xan_DH_MoCoBD1"/>
</dbReference>
<protein>
    <submittedName>
        <fullName evidence="2">Xanthine dehydrogenase family protein molybdopterin-binding subunit</fullName>
    </submittedName>
</protein>
<dbReference type="OrthoDB" id="9767994at2"/>
<dbReference type="InterPro" id="IPR000674">
    <property type="entry name" value="Ald_Oxase/Xan_DH_a/b"/>
</dbReference>
<dbReference type="Pfam" id="PF02738">
    <property type="entry name" value="MoCoBD_1"/>
    <property type="match status" value="1"/>
</dbReference>
<dbReference type="Proteomes" id="UP000297535">
    <property type="component" value="Unassembled WGS sequence"/>
</dbReference>
<dbReference type="PANTHER" id="PTHR47495:SF1">
    <property type="entry name" value="BLL3820 PROTEIN"/>
    <property type="match status" value="1"/>
</dbReference>
<comment type="caution">
    <text evidence="2">The sequence shown here is derived from an EMBL/GenBank/DDBJ whole genome shotgun (WGS) entry which is preliminary data.</text>
</comment>
<keyword evidence="3" id="KW-1185">Reference proteome</keyword>
<dbReference type="SUPFAM" id="SSF56003">
    <property type="entry name" value="Molybdenum cofactor-binding domain"/>
    <property type="match status" value="2"/>
</dbReference>
<dbReference type="GO" id="GO:0016491">
    <property type="term" value="F:oxidoreductase activity"/>
    <property type="evidence" value="ECO:0007669"/>
    <property type="project" value="InterPro"/>
</dbReference>
<name>A0A4Z0NGP2_9HYPH</name>
<dbReference type="InterPro" id="IPR052516">
    <property type="entry name" value="N-heterocyclic_Hydroxylase"/>
</dbReference>
<evidence type="ECO:0000313" key="2">
    <source>
        <dbReference type="EMBL" id="TGD95257.1"/>
    </source>
</evidence>
<dbReference type="Gene3D" id="3.90.1170.50">
    <property type="entry name" value="Aldehyde oxidase/xanthine dehydrogenase, a/b hammerhead"/>
    <property type="match status" value="1"/>
</dbReference>
<dbReference type="Pfam" id="PF20256">
    <property type="entry name" value="MoCoBD_2"/>
    <property type="match status" value="2"/>
</dbReference>
<proteinExistence type="predicted"/>
<accession>A0A4Z0NGP2</accession>
<feature type="domain" description="Aldehyde oxidase/xanthine dehydrogenase a/b hammerhead" evidence="1">
    <location>
        <begin position="171"/>
        <end position="252"/>
    </location>
</feature>
<dbReference type="InterPro" id="IPR046867">
    <property type="entry name" value="AldOxase/xan_DH_MoCoBD2"/>
</dbReference>
<evidence type="ECO:0000313" key="3">
    <source>
        <dbReference type="Proteomes" id="UP000297535"/>
    </source>
</evidence>